<dbReference type="PANTHER" id="PTHR38248">
    <property type="entry name" value="FUNK1 6"/>
    <property type="match status" value="1"/>
</dbReference>
<sequence length="460" mass="51666">QKDSKPLVENQFSAFLNTLAVTVLQHLNKHDHAAGTNFGAAVVGIIHMFTHANRELLGFDLTIDVNHGVPSIPKQPGPIFNFISTVQGAGSQIYCIFELLWASAGFIRRGTVSYHVRPEVTGPSKASEGLLDDYDYILKDNWVNQAQVDHEPNILKHIAGIEGVPVLVDLWAVQFEEKEDMMLRYRPAGWIPPTLFVNHVHRRQLMHPVGSPITSFQSQKELLFGLIHRLETHEHLVTLKHVLHCDVSPNNLVFKQAPPGTLHTLYLIDFDYAIRLQPIDGEVTNYPKGTGTLPFALLQVLQWAEGGRNNSGVTHTVADDLESFFYVFMWLCILYDGREGSSNRESLDNGFIVHAWGEGGMGPGGVTLVLNAKIRFLYSPGNSIIDTQFTPYFNNLKPLAKEWKQLVKLEDERREAKCSTSMYTHKDVIALLHKYADNLPDFGSLSCPVPLNNHHRNLLI</sequence>
<feature type="domain" description="Fungal-type protein kinase" evidence="1">
    <location>
        <begin position="41"/>
        <end position="332"/>
    </location>
</feature>
<reference evidence="2 3" key="1">
    <citation type="submission" date="2014-04" db="EMBL/GenBank/DDBJ databases">
        <authorList>
            <consortium name="DOE Joint Genome Institute"/>
            <person name="Kuo A."/>
            <person name="Kohler A."/>
            <person name="Nagy L.G."/>
            <person name="Floudas D."/>
            <person name="Copeland A."/>
            <person name="Barry K.W."/>
            <person name="Cichocki N."/>
            <person name="Veneault-Fourrey C."/>
            <person name="LaButti K."/>
            <person name="Lindquist E.A."/>
            <person name="Lipzen A."/>
            <person name="Lundell T."/>
            <person name="Morin E."/>
            <person name="Murat C."/>
            <person name="Sun H."/>
            <person name="Tunlid A."/>
            <person name="Henrissat B."/>
            <person name="Grigoriev I.V."/>
            <person name="Hibbett D.S."/>
            <person name="Martin F."/>
            <person name="Nordberg H.P."/>
            <person name="Cantor M.N."/>
            <person name="Hua S.X."/>
        </authorList>
    </citation>
    <scope>NUCLEOTIDE SEQUENCE [LARGE SCALE GENOMIC DNA]</scope>
    <source>
        <strain evidence="2 3">Foug A</strain>
    </source>
</reference>
<dbReference type="PANTHER" id="PTHR38248:SF2">
    <property type="entry name" value="FUNK1 11"/>
    <property type="match status" value="1"/>
</dbReference>
<dbReference type="InterPro" id="IPR011009">
    <property type="entry name" value="Kinase-like_dom_sf"/>
</dbReference>
<dbReference type="Pfam" id="PF17667">
    <property type="entry name" value="Pkinase_fungal"/>
    <property type="match status" value="1"/>
</dbReference>
<protein>
    <recommendedName>
        <fullName evidence="1">Fungal-type protein kinase domain-containing protein</fullName>
    </recommendedName>
</protein>
<dbReference type="AlphaFoldDB" id="A0A0C3D8R4"/>
<accession>A0A0C3D8R4</accession>
<dbReference type="OrthoDB" id="2682511at2759"/>
<dbReference type="Gene3D" id="1.10.510.10">
    <property type="entry name" value="Transferase(Phosphotransferase) domain 1"/>
    <property type="match status" value="1"/>
</dbReference>
<dbReference type="InParanoid" id="A0A0C3D8R4"/>
<gene>
    <name evidence="2" type="ORF">SCLCIDRAFT_140955</name>
</gene>
<keyword evidence="3" id="KW-1185">Reference proteome</keyword>
<dbReference type="Proteomes" id="UP000053989">
    <property type="component" value="Unassembled WGS sequence"/>
</dbReference>
<reference evidence="3" key="2">
    <citation type="submission" date="2015-01" db="EMBL/GenBank/DDBJ databases">
        <title>Evolutionary Origins and Diversification of the Mycorrhizal Mutualists.</title>
        <authorList>
            <consortium name="DOE Joint Genome Institute"/>
            <consortium name="Mycorrhizal Genomics Consortium"/>
            <person name="Kohler A."/>
            <person name="Kuo A."/>
            <person name="Nagy L.G."/>
            <person name="Floudas D."/>
            <person name="Copeland A."/>
            <person name="Barry K.W."/>
            <person name="Cichocki N."/>
            <person name="Veneault-Fourrey C."/>
            <person name="LaButti K."/>
            <person name="Lindquist E.A."/>
            <person name="Lipzen A."/>
            <person name="Lundell T."/>
            <person name="Morin E."/>
            <person name="Murat C."/>
            <person name="Riley R."/>
            <person name="Ohm R."/>
            <person name="Sun H."/>
            <person name="Tunlid A."/>
            <person name="Henrissat B."/>
            <person name="Grigoriev I.V."/>
            <person name="Hibbett D.S."/>
            <person name="Martin F."/>
        </authorList>
    </citation>
    <scope>NUCLEOTIDE SEQUENCE [LARGE SCALE GENOMIC DNA]</scope>
    <source>
        <strain evidence="3">Foug A</strain>
    </source>
</reference>
<name>A0A0C3D8R4_9AGAM</name>
<evidence type="ECO:0000259" key="1">
    <source>
        <dbReference type="Pfam" id="PF17667"/>
    </source>
</evidence>
<dbReference type="InterPro" id="IPR040976">
    <property type="entry name" value="Pkinase_fungal"/>
</dbReference>
<feature type="non-terminal residue" evidence="2">
    <location>
        <position position="1"/>
    </location>
</feature>
<dbReference type="STRING" id="1036808.A0A0C3D8R4"/>
<dbReference type="SUPFAM" id="SSF56112">
    <property type="entry name" value="Protein kinase-like (PK-like)"/>
    <property type="match status" value="1"/>
</dbReference>
<dbReference type="HOGENOM" id="CLU_595252_0_0_1"/>
<organism evidence="2 3">
    <name type="scientific">Scleroderma citrinum Foug A</name>
    <dbReference type="NCBI Taxonomy" id="1036808"/>
    <lineage>
        <taxon>Eukaryota</taxon>
        <taxon>Fungi</taxon>
        <taxon>Dikarya</taxon>
        <taxon>Basidiomycota</taxon>
        <taxon>Agaricomycotina</taxon>
        <taxon>Agaricomycetes</taxon>
        <taxon>Agaricomycetidae</taxon>
        <taxon>Boletales</taxon>
        <taxon>Sclerodermatineae</taxon>
        <taxon>Sclerodermataceae</taxon>
        <taxon>Scleroderma</taxon>
    </lineage>
</organism>
<evidence type="ECO:0000313" key="3">
    <source>
        <dbReference type="Proteomes" id="UP000053989"/>
    </source>
</evidence>
<evidence type="ECO:0000313" key="2">
    <source>
        <dbReference type="EMBL" id="KIM52516.1"/>
    </source>
</evidence>
<dbReference type="EMBL" id="KN822208">
    <property type="protein sequence ID" value="KIM52516.1"/>
    <property type="molecule type" value="Genomic_DNA"/>
</dbReference>
<proteinExistence type="predicted"/>